<protein>
    <submittedName>
        <fullName evidence="1">Uncharacterized protein</fullName>
    </submittedName>
</protein>
<sequence length="128" mass="13548">MLTPATPDQLAAVEALLPPDRAPVAIAVVLDTAEVHAETRRGSHTTEAFGRYCRTAVPMLLRRLLAAESELDVLRAQVARYVAAADQGQDPAPGELVEDCKRAGIDLRDEVAAAAAVLEAEGRFAAFG</sequence>
<dbReference type="EMBL" id="BAABKC010000087">
    <property type="protein sequence ID" value="GAA5070612.1"/>
    <property type="molecule type" value="Genomic_DNA"/>
</dbReference>
<dbReference type="Proteomes" id="UP001500124">
    <property type="component" value="Unassembled WGS sequence"/>
</dbReference>
<name>A0ABP9L7P5_9ACTN</name>
<dbReference type="RefSeq" id="WP_345670833.1">
    <property type="nucleotide sequence ID" value="NZ_BAABKC010000087.1"/>
</dbReference>
<proteinExistence type="predicted"/>
<evidence type="ECO:0000313" key="2">
    <source>
        <dbReference type="Proteomes" id="UP001500124"/>
    </source>
</evidence>
<organism evidence="1 2">
    <name type="scientific">Streptomyces similanensis</name>
    <dbReference type="NCBI Taxonomy" id="1274988"/>
    <lineage>
        <taxon>Bacteria</taxon>
        <taxon>Bacillati</taxon>
        <taxon>Actinomycetota</taxon>
        <taxon>Actinomycetes</taxon>
        <taxon>Kitasatosporales</taxon>
        <taxon>Streptomycetaceae</taxon>
        <taxon>Streptomyces</taxon>
    </lineage>
</organism>
<gene>
    <name evidence="1" type="ORF">GCM10023336_55880</name>
</gene>
<accession>A0ABP9L7P5</accession>
<reference evidence="2" key="1">
    <citation type="journal article" date="2019" name="Int. J. Syst. Evol. Microbiol.">
        <title>The Global Catalogue of Microorganisms (GCM) 10K type strain sequencing project: providing services to taxonomists for standard genome sequencing and annotation.</title>
        <authorList>
            <consortium name="The Broad Institute Genomics Platform"/>
            <consortium name="The Broad Institute Genome Sequencing Center for Infectious Disease"/>
            <person name="Wu L."/>
            <person name="Ma J."/>
        </authorList>
    </citation>
    <scope>NUCLEOTIDE SEQUENCE [LARGE SCALE GENOMIC DNA]</scope>
    <source>
        <strain evidence="2">JCM 18410</strain>
    </source>
</reference>
<evidence type="ECO:0000313" key="1">
    <source>
        <dbReference type="EMBL" id="GAA5070612.1"/>
    </source>
</evidence>
<keyword evidence="2" id="KW-1185">Reference proteome</keyword>
<comment type="caution">
    <text evidence="1">The sequence shown here is derived from an EMBL/GenBank/DDBJ whole genome shotgun (WGS) entry which is preliminary data.</text>
</comment>